<dbReference type="PROSITE" id="PS50943">
    <property type="entry name" value="HTH_CROC1"/>
    <property type="match status" value="1"/>
</dbReference>
<accession>A0A5D4KB66</accession>
<protein>
    <submittedName>
        <fullName evidence="2">Helix-turn-helix domain-containing protein</fullName>
    </submittedName>
</protein>
<evidence type="ECO:0000313" key="3">
    <source>
        <dbReference type="Proteomes" id="UP000323317"/>
    </source>
</evidence>
<dbReference type="AlphaFoldDB" id="A0A5D4KB66"/>
<dbReference type="SMART" id="SM00530">
    <property type="entry name" value="HTH_XRE"/>
    <property type="match status" value="1"/>
</dbReference>
<organism evidence="2 3">
    <name type="scientific">Rossellomorea vietnamensis</name>
    <dbReference type="NCBI Taxonomy" id="218284"/>
    <lineage>
        <taxon>Bacteria</taxon>
        <taxon>Bacillati</taxon>
        <taxon>Bacillota</taxon>
        <taxon>Bacilli</taxon>
        <taxon>Bacillales</taxon>
        <taxon>Bacillaceae</taxon>
        <taxon>Rossellomorea</taxon>
    </lineage>
</organism>
<evidence type="ECO:0000313" key="2">
    <source>
        <dbReference type="EMBL" id="TYR74634.1"/>
    </source>
</evidence>
<evidence type="ECO:0000259" key="1">
    <source>
        <dbReference type="PROSITE" id="PS50943"/>
    </source>
</evidence>
<dbReference type="RefSeq" id="WP_148947459.1">
    <property type="nucleotide sequence ID" value="NZ_VTEH01000011.1"/>
</dbReference>
<dbReference type="GO" id="GO:0003677">
    <property type="term" value="F:DNA binding"/>
    <property type="evidence" value="ECO:0007669"/>
    <property type="project" value="InterPro"/>
</dbReference>
<comment type="caution">
    <text evidence="2">The sequence shown here is derived from an EMBL/GenBank/DDBJ whole genome shotgun (WGS) entry which is preliminary data.</text>
</comment>
<dbReference type="CDD" id="cd00093">
    <property type="entry name" value="HTH_XRE"/>
    <property type="match status" value="1"/>
</dbReference>
<feature type="domain" description="HTH cro/C1-type" evidence="1">
    <location>
        <begin position="7"/>
        <end position="61"/>
    </location>
</feature>
<name>A0A5D4KB66_9BACI</name>
<proteinExistence type="predicted"/>
<gene>
    <name evidence="2" type="ORF">FZC79_14280</name>
</gene>
<dbReference type="EMBL" id="VTEH01000011">
    <property type="protein sequence ID" value="TYR74634.1"/>
    <property type="molecule type" value="Genomic_DNA"/>
</dbReference>
<sequence length="174" mass="20206">MSRRTWLITLRKERNYTQKQVADQAFIDRSYFAQIENGERKPGDNVAKRIANILEFHYSAFSMDENPFYFSLHNSPMILAHCDTSLKYTWIYNPHPDFQPEKVIGKTDTEIDDNEGTRALKKLKQDVLELNTSLRRQIRFPLSNGNLPFDIFAQPLMNDEGQIIGVATSSTQME</sequence>
<dbReference type="Proteomes" id="UP000323317">
    <property type="component" value="Unassembled WGS sequence"/>
</dbReference>
<dbReference type="InterPro" id="IPR001387">
    <property type="entry name" value="Cro/C1-type_HTH"/>
</dbReference>
<dbReference type="InterPro" id="IPR010982">
    <property type="entry name" value="Lambda_DNA-bd_dom_sf"/>
</dbReference>
<dbReference type="Pfam" id="PF12844">
    <property type="entry name" value="HTH_19"/>
    <property type="match status" value="1"/>
</dbReference>
<reference evidence="2 3" key="1">
    <citation type="submission" date="2019-08" db="EMBL/GenBank/DDBJ databases">
        <title>Bacillus genomes from the desert of Cuatro Cienegas, Coahuila.</title>
        <authorList>
            <person name="Olmedo-Alvarez G."/>
        </authorList>
    </citation>
    <scope>NUCLEOTIDE SEQUENCE [LARGE SCALE GENOMIC DNA]</scope>
    <source>
        <strain evidence="2 3">CH40_1T</strain>
    </source>
</reference>
<dbReference type="SUPFAM" id="SSF47413">
    <property type="entry name" value="lambda repressor-like DNA-binding domains"/>
    <property type="match status" value="1"/>
</dbReference>
<dbReference type="Gene3D" id="1.10.260.40">
    <property type="entry name" value="lambda repressor-like DNA-binding domains"/>
    <property type="match status" value="1"/>
</dbReference>